<proteinExistence type="predicted"/>
<gene>
    <name evidence="2" type="ORF">FF38_04071</name>
</gene>
<feature type="compositionally biased region" description="Basic residues" evidence="1">
    <location>
        <begin position="41"/>
        <end position="51"/>
    </location>
</feature>
<dbReference type="OMA" id="AKHPKFN"/>
<dbReference type="EMBL" id="JRES01001455">
    <property type="protein sequence ID" value="KNC22725.1"/>
    <property type="molecule type" value="Genomic_DNA"/>
</dbReference>
<keyword evidence="3" id="KW-1185">Reference proteome</keyword>
<feature type="compositionally biased region" description="Polar residues" evidence="1">
    <location>
        <begin position="382"/>
        <end position="393"/>
    </location>
</feature>
<feature type="compositionally biased region" description="Basic and acidic residues" evidence="1">
    <location>
        <begin position="439"/>
        <end position="448"/>
    </location>
</feature>
<feature type="region of interest" description="Disordered" evidence="1">
    <location>
        <begin position="83"/>
        <end position="121"/>
    </location>
</feature>
<feature type="region of interest" description="Disordered" evidence="1">
    <location>
        <begin position="431"/>
        <end position="453"/>
    </location>
</feature>
<feature type="region of interest" description="Disordered" evidence="1">
    <location>
        <begin position="360"/>
        <end position="404"/>
    </location>
</feature>
<reference evidence="2 3" key="1">
    <citation type="journal article" date="2015" name="Nat. Commun.">
        <title>Lucilia cuprina genome unlocks parasitic fly biology to underpin future interventions.</title>
        <authorList>
            <person name="Anstead C.A."/>
            <person name="Korhonen P.K."/>
            <person name="Young N.D."/>
            <person name="Hall R.S."/>
            <person name="Jex A.R."/>
            <person name="Murali S.C."/>
            <person name="Hughes D.S."/>
            <person name="Lee S.F."/>
            <person name="Perry T."/>
            <person name="Stroehlein A.J."/>
            <person name="Ansell B.R."/>
            <person name="Breugelmans B."/>
            <person name="Hofmann A."/>
            <person name="Qu J."/>
            <person name="Dugan S."/>
            <person name="Lee S.L."/>
            <person name="Chao H."/>
            <person name="Dinh H."/>
            <person name="Han Y."/>
            <person name="Doddapaneni H.V."/>
            <person name="Worley K.C."/>
            <person name="Muzny D.M."/>
            <person name="Ioannidis P."/>
            <person name="Waterhouse R.M."/>
            <person name="Zdobnov E.M."/>
            <person name="James P.J."/>
            <person name="Bagnall N.H."/>
            <person name="Kotze A.C."/>
            <person name="Gibbs R.A."/>
            <person name="Richards S."/>
            <person name="Batterham P."/>
            <person name="Gasser R.B."/>
        </authorList>
    </citation>
    <scope>NUCLEOTIDE SEQUENCE [LARGE SCALE GENOMIC DNA]</scope>
    <source>
        <strain evidence="2 3">LS</strain>
        <tissue evidence="2">Full body</tissue>
    </source>
</reference>
<protein>
    <submittedName>
        <fullName evidence="2">Uncharacterized protein</fullName>
    </submittedName>
</protein>
<evidence type="ECO:0000256" key="1">
    <source>
        <dbReference type="SAM" id="MobiDB-lite"/>
    </source>
</evidence>
<evidence type="ECO:0000313" key="3">
    <source>
        <dbReference type="Proteomes" id="UP000037069"/>
    </source>
</evidence>
<name>A0A0L0BRM3_LUCCU</name>
<accession>A0A0L0BRM3</accession>
<dbReference type="AlphaFoldDB" id="A0A0L0BRM3"/>
<sequence>MSQSNKQTSPINKRRSIEELKMQYESSSAVFETPKMSSKPKSPKKLKKSKVKQMASMFNNKMSQLIKRDTEVGKYSTLVNEFSPEAKPQPTATLLKPVPKPRTRLTKPKAPVPSPRTKTLNQNQTKLSVCFVAEEVFAKLSVKDKAKFYTQFVEEMSRKNPQFGKHAQLMEVPNNQNINHSGVIVEKQATVKDLLDELEFNKVFPKPSTNKSHALQRMDSMKRALAARKQLLDKTSTSLKAKEFEDILNKDKPTNEEKVKSLPRIQLENEHLTLEHQQDQTTNTIFQNQQLEDLFFSWFEEKHNKDDGVEDISNRSEVDEEKQKSAIDRLLEEAIAKLEILEIEQNVAATFKRNSFSSTCAKSSETEESESGLSSLAKNTSEESQAESLGTKTENSENDFEFAKPLKPLRKKKLRRNAVFKKEVLQNEINQINSTDSESDSKQTETKAKNKKLFIQPRATEEEKEIQSEEQEVLEDFNESLIRVVNSPRKIKSAYTLTVLETPLCTPRSSLNFAKSHLNRSSHNASQVASDQGFETATNDNESPMKRVYVAAETNSTLSSTLNSSKNNFGYSTPIKEQEHHSFANTKSGSAKQLFSPIAKPMKSRRKSFYDMEARRSSLAMQVIREDQPLEAQETYESQTEQKFFANAPTMDITKETTNNAVEKTSIFWINCGDFSVAWEINYNEAERLRLLYEIFSQTSCETKDLHFGIDDQKFSVHGPYEMDNNSAHIPASKGSSHYWFSTGDLVIPFSGKYLSSQKIQRLFCVIKESVEETGILRFGVDQVEFSNVPEFWYQPAKFSVESQYSMLVGLQSGDSNGLEGRSKNAWPHSKPVMISDLDESDNFEEIERGRLSFSPFGSNHYDLASLDNEELSMPRHSQAMMSLESYCGEYESEPLDQLFEDRQSTSDLSLPEMVYNVENQQQRLSAVQEHFARYVKPCYIPKDSLDCFKGTPEYVEKLKDIVSDISNIGCSNHFKSCSVDELESYMHFLSRYAEICLSSCNKHMDTVLEALVDYKAVVV</sequence>
<dbReference type="Proteomes" id="UP000037069">
    <property type="component" value="Unassembled WGS sequence"/>
</dbReference>
<dbReference type="OrthoDB" id="7882772at2759"/>
<comment type="caution">
    <text evidence="2">The sequence shown here is derived from an EMBL/GenBank/DDBJ whole genome shotgun (WGS) entry which is preliminary data.</text>
</comment>
<feature type="region of interest" description="Disordered" evidence="1">
    <location>
        <begin position="523"/>
        <end position="542"/>
    </location>
</feature>
<feature type="compositionally biased region" description="Polar residues" evidence="1">
    <location>
        <begin position="1"/>
        <end position="11"/>
    </location>
</feature>
<feature type="region of interest" description="Disordered" evidence="1">
    <location>
        <begin position="1"/>
        <end position="52"/>
    </location>
</feature>
<organism evidence="2 3">
    <name type="scientific">Lucilia cuprina</name>
    <name type="common">Green bottle fly</name>
    <name type="synonym">Australian sheep blowfly</name>
    <dbReference type="NCBI Taxonomy" id="7375"/>
    <lineage>
        <taxon>Eukaryota</taxon>
        <taxon>Metazoa</taxon>
        <taxon>Ecdysozoa</taxon>
        <taxon>Arthropoda</taxon>
        <taxon>Hexapoda</taxon>
        <taxon>Insecta</taxon>
        <taxon>Pterygota</taxon>
        <taxon>Neoptera</taxon>
        <taxon>Endopterygota</taxon>
        <taxon>Diptera</taxon>
        <taxon>Brachycera</taxon>
        <taxon>Muscomorpha</taxon>
        <taxon>Oestroidea</taxon>
        <taxon>Calliphoridae</taxon>
        <taxon>Luciliinae</taxon>
        <taxon>Lucilia</taxon>
    </lineage>
</organism>
<evidence type="ECO:0000313" key="2">
    <source>
        <dbReference type="EMBL" id="KNC22725.1"/>
    </source>
</evidence>